<dbReference type="AlphaFoldDB" id="A0A0B5NZS7"/>
<dbReference type="PANTHER" id="PTHR39164:SF1">
    <property type="entry name" value="PROTEIN CCDC"/>
    <property type="match status" value="1"/>
</dbReference>
<feature type="transmembrane region" description="Helical" evidence="1">
    <location>
        <begin position="36"/>
        <end position="53"/>
    </location>
</feature>
<feature type="transmembrane region" description="Helical" evidence="1">
    <location>
        <begin position="59"/>
        <end position="82"/>
    </location>
</feature>
<name>A0A0B5NZS7_BACTU</name>
<dbReference type="PANTHER" id="PTHR39164">
    <property type="entry name" value="PROTEIN CCDC"/>
    <property type="match status" value="1"/>
</dbReference>
<dbReference type="Pfam" id="PF07301">
    <property type="entry name" value="DUF1453"/>
    <property type="match status" value="1"/>
</dbReference>
<dbReference type="InterPro" id="IPR058247">
    <property type="entry name" value="DUF1453"/>
</dbReference>
<dbReference type="Proteomes" id="UP000501107">
    <property type="component" value="Chromosome"/>
</dbReference>
<dbReference type="Proteomes" id="UP000031876">
    <property type="component" value="Chromosome"/>
</dbReference>
<reference evidence="2 4" key="1">
    <citation type="journal article" date="2015" name="Genome Announc.">
        <title>Complete genome sequences for 35 biothreat assay-relevant bacillus species.</title>
        <authorList>
            <person name="Johnson S.L."/>
            <person name="Daligault H.E."/>
            <person name="Davenport K.W."/>
            <person name="Jaissle J."/>
            <person name="Frey K.G."/>
            <person name="Ladner J.T."/>
            <person name="Broomall S.M."/>
            <person name="Bishop-Lilly K.A."/>
            <person name="Bruce D.C."/>
            <person name="Gibbons H.S."/>
            <person name="Coyne S.R."/>
            <person name="Lo C.C."/>
            <person name="Meincke L."/>
            <person name="Munk A.C."/>
            <person name="Koroleva G.I."/>
            <person name="Rosenzweig C.N."/>
            <person name="Palacios G.F."/>
            <person name="Redden C.L."/>
            <person name="Minogue T.D."/>
            <person name="Chain P.S."/>
        </authorList>
    </citation>
    <scope>NUCLEOTIDE SEQUENCE [LARGE SCALE GENOMIC DNA]</scope>
    <source>
        <strain evidence="2 4">HD1011</strain>
    </source>
</reference>
<evidence type="ECO:0000313" key="4">
    <source>
        <dbReference type="Proteomes" id="UP000031876"/>
    </source>
</evidence>
<dbReference type="EMBL" id="CP053980">
    <property type="protein sequence ID" value="QKH27640.1"/>
    <property type="molecule type" value="Genomic_DNA"/>
</dbReference>
<keyword evidence="1" id="KW-0472">Membrane</keyword>
<dbReference type="RefSeq" id="WP_000390281.1">
    <property type="nucleotide sequence ID" value="NZ_CP009335.1"/>
</dbReference>
<evidence type="ECO:0000313" key="5">
    <source>
        <dbReference type="Proteomes" id="UP000501107"/>
    </source>
</evidence>
<dbReference type="PIRSF" id="PIRSF021441">
    <property type="entry name" value="DUF1453"/>
    <property type="match status" value="1"/>
</dbReference>
<dbReference type="KEGG" id="btw:BF38_4063"/>
<dbReference type="InterPro" id="IPR031306">
    <property type="entry name" value="CcdC"/>
</dbReference>
<feature type="transmembrane region" description="Helical" evidence="1">
    <location>
        <begin position="94"/>
        <end position="112"/>
    </location>
</feature>
<sequence>MEDTSSLITVFLCIALLIFWRRYRSMYKPIKGSGKRILWPLLFLTPGVLWFFGPVHPAILQVIIAVFIGVLFAVPLIVLTNYERRDDGNIYTKKNVAFLITFIALVVLRYGSRKFIVDLDQQTVGLLFYVVAVSYIIPWRIACYIKFRKVWRENSNHTI</sequence>
<evidence type="ECO:0000313" key="3">
    <source>
        <dbReference type="EMBL" id="QKH27640.1"/>
    </source>
</evidence>
<feature type="transmembrane region" description="Helical" evidence="1">
    <location>
        <begin position="6"/>
        <end position="24"/>
    </location>
</feature>
<evidence type="ECO:0000256" key="1">
    <source>
        <dbReference type="SAM" id="Phobius"/>
    </source>
</evidence>
<dbReference type="EMBL" id="CP009335">
    <property type="protein sequence ID" value="AJG79002.1"/>
    <property type="molecule type" value="Genomic_DNA"/>
</dbReference>
<reference evidence="3 5" key="2">
    <citation type="submission" date="2020-05" db="EMBL/GenBank/DDBJ databases">
        <title>FDA dAtabase for Regulatory Grade micrObial Sequences (FDA-ARGOS): Supporting development and validation of Infectious Disease Dx tests.</title>
        <authorList>
            <person name="Nelson B."/>
            <person name="Plummer A."/>
            <person name="Tallon L."/>
            <person name="Sadzewicz L."/>
            <person name="Zhao X."/>
            <person name="Vavikolanu K."/>
            <person name="Mehta A."/>
            <person name="Aluvathingal J."/>
            <person name="Nadendla S."/>
            <person name="Myers T."/>
            <person name="Yan Y."/>
            <person name="Sichtig H."/>
        </authorList>
    </citation>
    <scope>NUCLEOTIDE SEQUENCE [LARGE SCALE GENOMIC DNA]</scope>
    <source>
        <strain evidence="3 5">FDAARGOS_795</strain>
    </source>
</reference>
<evidence type="ECO:0000313" key="2">
    <source>
        <dbReference type="EMBL" id="AJG79002.1"/>
    </source>
</evidence>
<gene>
    <name evidence="2" type="ORF">BF38_4063</name>
    <name evidence="3" type="ORF">FOC89_28070</name>
</gene>
<keyword evidence="1" id="KW-1133">Transmembrane helix</keyword>
<protein>
    <submittedName>
        <fullName evidence="3">Cytochrome c biogenesis protein CcdC</fullName>
    </submittedName>
</protein>
<organism evidence="3 5">
    <name type="scientific">Bacillus thuringiensis</name>
    <dbReference type="NCBI Taxonomy" id="1428"/>
    <lineage>
        <taxon>Bacteria</taxon>
        <taxon>Bacillati</taxon>
        <taxon>Bacillota</taxon>
        <taxon>Bacilli</taxon>
        <taxon>Bacillales</taxon>
        <taxon>Bacillaceae</taxon>
        <taxon>Bacillus</taxon>
        <taxon>Bacillus cereus group</taxon>
    </lineage>
</organism>
<feature type="transmembrane region" description="Helical" evidence="1">
    <location>
        <begin position="124"/>
        <end position="142"/>
    </location>
</feature>
<accession>A0A0B5NZS7</accession>
<keyword evidence="1" id="KW-0812">Transmembrane</keyword>
<proteinExistence type="predicted"/>